<keyword evidence="1" id="KW-0472">Membrane</keyword>
<feature type="transmembrane region" description="Helical" evidence="1">
    <location>
        <begin position="134"/>
        <end position="153"/>
    </location>
</feature>
<feature type="transmembrane region" description="Helical" evidence="1">
    <location>
        <begin position="89"/>
        <end position="105"/>
    </location>
</feature>
<protein>
    <submittedName>
        <fullName evidence="2">Uncharacterized protein</fullName>
    </submittedName>
</protein>
<dbReference type="Proteomes" id="UP000198820">
    <property type="component" value="Unassembled WGS sequence"/>
</dbReference>
<proteinExistence type="predicted"/>
<gene>
    <name evidence="2" type="ORF">SAMN05421540_106173</name>
</gene>
<name>A0A1H4BV87_9FLAO</name>
<evidence type="ECO:0000256" key="1">
    <source>
        <dbReference type="SAM" id="Phobius"/>
    </source>
</evidence>
<evidence type="ECO:0000313" key="2">
    <source>
        <dbReference type="EMBL" id="SEA51993.1"/>
    </source>
</evidence>
<dbReference type="RefSeq" id="WP_093244360.1">
    <property type="nucleotide sequence ID" value="NZ_FNQF01000006.1"/>
</dbReference>
<dbReference type="EMBL" id="FNQF01000006">
    <property type="protein sequence ID" value="SEA51993.1"/>
    <property type="molecule type" value="Genomic_DNA"/>
</dbReference>
<reference evidence="2 3" key="1">
    <citation type="submission" date="2016-10" db="EMBL/GenBank/DDBJ databases">
        <authorList>
            <person name="de Groot N.N."/>
        </authorList>
    </citation>
    <scope>NUCLEOTIDE SEQUENCE [LARGE SCALE GENOMIC DNA]</scope>
    <source>
        <strain evidence="2 3">DSM 23581</strain>
    </source>
</reference>
<feature type="transmembrane region" description="Helical" evidence="1">
    <location>
        <begin position="111"/>
        <end position="129"/>
    </location>
</feature>
<dbReference type="AlphaFoldDB" id="A0A1H4BV87"/>
<evidence type="ECO:0000313" key="3">
    <source>
        <dbReference type="Proteomes" id="UP000198820"/>
    </source>
</evidence>
<keyword evidence="3" id="KW-1185">Reference proteome</keyword>
<feature type="transmembrane region" description="Helical" evidence="1">
    <location>
        <begin position="52"/>
        <end position="69"/>
    </location>
</feature>
<keyword evidence="1" id="KW-1133">Transmembrane helix</keyword>
<keyword evidence="1" id="KW-0812">Transmembrane</keyword>
<dbReference type="STRING" id="908615.SAMN05421540_106173"/>
<organism evidence="2 3">
    <name type="scientific">Psychroflexus halocasei</name>
    <dbReference type="NCBI Taxonomy" id="908615"/>
    <lineage>
        <taxon>Bacteria</taxon>
        <taxon>Pseudomonadati</taxon>
        <taxon>Bacteroidota</taxon>
        <taxon>Flavobacteriia</taxon>
        <taxon>Flavobacteriales</taxon>
        <taxon>Flavobacteriaceae</taxon>
        <taxon>Psychroflexus</taxon>
    </lineage>
</organism>
<accession>A0A1H4BV87</accession>
<feature type="transmembrane region" description="Helical" evidence="1">
    <location>
        <begin position="159"/>
        <end position="177"/>
    </location>
</feature>
<feature type="transmembrane region" description="Helical" evidence="1">
    <location>
        <begin position="24"/>
        <end position="46"/>
    </location>
</feature>
<sequence>METTKSIKIIEEMMRESRKSLHRYSVYFIIWGAVMGIAGLVEFFLIGLIDTAWIVWPIAGGIGGALVALSQRKNDFRVETVFDRIMKYVWISFGICLLFVIIYSVKSLMPPHALILLLAANATFISAAITKNKALFVGGIILVVTAIISGFFIEGKWVSLVYAIGMMGGYFIPGLYTKKNEKA</sequence>